<dbReference type="EMBL" id="ML977340">
    <property type="protein sequence ID" value="KAF2109906.1"/>
    <property type="molecule type" value="Genomic_DNA"/>
</dbReference>
<organism evidence="2 3">
    <name type="scientific">Lophiotrema nucula</name>
    <dbReference type="NCBI Taxonomy" id="690887"/>
    <lineage>
        <taxon>Eukaryota</taxon>
        <taxon>Fungi</taxon>
        <taxon>Dikarya</taxon>
        <taxon>Ascomycota</taxon>
        <taxon>Pezizomycotina</taxon>
        <taxon>Dothideomycetes</taxon>
        <taxon>Pleosporomycetidae</taxon>
        <taxon>Pleosporales</taxon>
        <taxon>Lophiotremataceae</taxon>
        <taxon>Lophiotrema</taxon>
    </lineage>
</organism>
<reference evidence="2" key="1">
    <citation type="journal article" date="2020" name="Stud. Mycol.">
        <title>101 Dothideomycetes genomes: a test case for predicting lifestyles and emergence of pathogens.</title>
        <authorList>
            <person name="Haridas S."/>
            <person name="Albert R."/>
            <person name="Binder M."/>
            <person name="Bloem J."/>
            <person name="Labutti K."/>
            <person name="Salamov A."/>
            <person name="Andreopoulos B."/>
            <person name="Baker S."/>
            <person name="Barry K."/>
            <person name="Bills G."/>
            <person name="Bluhm B."/>
            <person name="Cannon C."/>
            <person name="Castanera R."/>
            <person name="Culley D."/>
            <person name="Daum C."/>
            <person name="Ezra D."/>
            <person name="Gonzalez J."/>
            <person name="Henrissat B."/>
            <person name="Kuo A."/>
            <person name="Liang C."/>
            <person name="Lipzen A."/>
            <person name="Lutzoni F."/>
            <person name="Magnuson J."/>
            <person name="Mondo S."/>
            <person name="Nolan M."/>
            <person name="Ohm R."/>
            <person name="Pangilinan J."/>
            <person name="Park H.-J."/>
            <person name="Ramirez L."/>
            <person name="Alfaro M."/>
            <person name="Sun H."/>
            <person name="Tritt A."/>
            <person name="Yoshinaga Y."/>
            <person name="Zwiers L.-H."/>
            <person name="Turgeon B."/>
            <person name="Goodwin S."/>
            <person name="Spatafora J."/>
            <person name="Crous P."/>
            <person name="Grigoriev I."/>
        </authorList>
    </citation>
    <scope>NUCLEOTIDE SEQUENCE</scope>
    <source>
        <strain evidence="2">CBS 627.86</strain>
    </source>
</reference>
<dbReference type="Proteomes" id="UP000799770">
    <property type="component" value="Unassembled WGS sequence"/>
</dbReference>
<sequence>MAVSDSVQYKSAARRGHERKTQEAALAAAATMVDSCAARNNPAASPGSNQGAPYMLGHRVGLSSFGYREPVSSGEPTRATAHKLVISDSQRLVLRRRSLYNLLSWARASDPGRCPDKLVGCQHVSLGWERDKEQKALLAGVVESTLQFPVLWD</sequence>
<evidence type="ECO:0000256" key="1">
    <source>
        <dbReference type="SAM" id="MobiDB-lite"/>
    </source>
</evidence>
<dbReference type="AlphaFoldDB" id="A0A6A5YS52"/>
<protein>
    <submittedName>
        <fullName evidence="2">Uncharacterized protein</fullName>
    </submittedName>
</protein>
<name>A0A6A5YS52_9PLEO</name>
<gene>
    <name evidence="2" type="ORF">BDV96DRAFT_651475</name>
</gene>
<proteinExistence type="predicted"/>
<keyword evidence="3" id="KW-1185">Reference proteome</keyword>
<feature type="region of interest" description="Disordered" evidence="1">
    <location>
        <begin position="1"/>
        <end position="21"/>
    </location>
</feature>
<evidence type="ECO:0000313" key="2">
    <source>
        <dbReference type="EMBL" id="KAF2109906.1"/>
    </source>
</evidence>
<evidence type="ECO:0000313" key="3">
    <source>
        <dbReference type="Proteomes" id="UP000799770"/>
    </source>
</evidence>
<accession>A0A6A5YS52</accession>